<evidence type="ECO:0000259" key="9">
    <source>
        <dbReference type="PROSITE" id="PS50934"/>
    </source>
</evidence>
<dbReference type="Pfam" id="PF04433">
    <property type="entry name" value="SWIRM"/>
    <property type="match status" value="1"/>
</dbReference>
<feature type="compositionally biased region" description="Basic and acidic residues" evidence="7">
    <location>
        <begin position="553"/>
        <end position="563"/>
    </location>
</feature>
<accession>A0ABR1EWS8</accession>
<dbReference type="InterPro" id="IPR032448">
    <property type="entry name" value="SWIRM-assoc"/>
</dbReference>
<evidence type="ECO:0000313" key="11">
    <source>
        <dbReference type="EMBL" id="KAK6767094.1"/>
    </source>
</evidence>
<reference evidence="11 13" key="1">
    <citation type="submission" date="2023-08" db="EMBL/GenBank/DDBJ databases">
        <title>A Necator americanus chromosomal reference genome.</title>
        <authorList>
            <person name="Ilik V."/>
            <person name="Petrzelkova K.J."/>
            <person name="Pardy F."/>
            <person name="Fuh T."/>
            <person name="Niatou-Singa F.S."/>
            <person name="Gouil Q."/>
            <person name="Baker L."/>
            <person name="Ritchie M.E."/>
            <person name="Jex A.R."/>
            <person name="Gazzola D."/>
            <person name="Li H."/>
            <person name="Toshio Fujiwara R."/>
            <person name="Zhan B."/>
            <person name="Aroian R.V."/>
            <person name="Pafco B."/>
            <person name="Schwarz E.M."/>
        </authorList>
    </citation>
    <scope>NUCLEOTIDE SEQUENCE [LARGE SCALE GENOMIC DNA]</scope>
    <source>
        <strain evidence="11 13">Aroian</strain>
        <tissue evidence="11">Whole animal</tissue>
    </source>
</reference>
<feature type="region of interest" description="Disordered" evidence="7">
    <location>
        <begin position="918"/>
        <end position="941"/>
    </location>
</feature>
<feature type="compositionally biased region" description="Pro residues" evidence="7">
    <location>
        <begin position="1198"/>
        <end position="1214"/>
    </location>
</feature>
<dbReference type="InterPro" id="IPR009057">
    <property type="entry name" value="Homeodomain-like_sf"/>
</dbReference>
<dbReference type="Gene3D" id="1.10.10.10">
    <property type="entry name" value="Winged helix-like DNA-binding domain superfamily/Winged helix DNA-binding domain"/>
    <property type="match status" value="1"/>
</dbReference>
<keyword evidence="4" id="KW-0804">Transcription</keyword>
<evidence type="ECO:0008006" key="14">
    <source>
        <dbReference type="Google" id="ProtNLM"/>
    </source>
</evidence>
<evidence type="ECO:0000256" key="1">
    <source>
        <dbReference type="ARBA" id="ARBA00004123"/>
    </source>
</evidence>
<feature type="region of interest" description="Disordered" evidence="7">
    <location>
        <begin position="422"/>
        <end position="590"/>
    </location>
</feature>
<feature type="domain" description="SWIRM" evidence="9">
    <location>
        <begin position="598"/>
        <end position="695"/>
    </location>
</feature>
<dbReference type="PANTHER" id="PTHR15381:SF1">
    <property type="entry name" value="CHONDROITIN SULFATE PROTEOGLYCAN 5"/>
    <property type="match status" value="1"/>
</dbReference>
<comment type="caution">
    <text evidence="11">The sequence shown here is derived from an EMBL/GenBank/DDBJ whole genome shotgun (WGS) entry which is preliminary data.</text>
</comment>
<evidence type="ECO:0000256" key="5">
    <source>
        <dbReference type="ARBA" id="ARBA00023242"/>
    </source>
</evidence>
<dbReference type="SMART" id="SM00717">
    <property type="entry name" value="SANT"/>
    <property type="match status" value="1"/>
</dbReference>
<evidence type="ECO:0000256" key="3">
    <source>
        <dbReference type="ARBA" id="ARBA00023015"/>
    </source>
</evidence>
<keyword evidence="3" id="KW-0805">Transcription regulation</keyword>
<feature type="compositionally biased region" description="Basic residues" evidence="7">
    <location>
        <begin position="488"/>
        <end position="503"/>
    </location>
</feature>
<feature type="compositionally biased region" description="Pro residues" evidence="7">
    <location>
        <begin position="1129"/>
        <end position="1154"/>
    </location>
</feature>
<keyword evidence="2" id="KW-0156">Chromatin regulator</keyword>
<comment type="subcellular location">
    <subcellularLocation>
        <location evidence="1">Nucleus</location>
    </subcellularLocation>
</comment>
<feature type="domain" description="SANT" evidence="10">
    <location>
        <begin position="766"/>
        <end position="817"/>
    </location>
</feature>
<dbReference type="InterPro" id="IPR036388">
    <property type="entry name" value="WH-like_DNA-bd_sf"/>
</dbReference>
<evidence type="ECO:0000256" key="6">
    <source>
        <dbReference type="ARBA" id="ARBA00049655"/>
    </source>
</evidence>
<keyword evidence="13" id="KW-1185">Reference proteome</keyword>
<feature type="compositionally biased region" description="Low complexity" evidence="7">
    <location>
        <begin position="1155"/>
        <end position="1197"/>
    </location>
</feature>
<dbReference type="InterPro" id="IPR017884">
    <property type="entry name" value="SANT_dom"/>
</dbReference>
<feature type="compositionally biased region" description="Basic and acidic residues" evidence="7">
    <location>
        <begin position="920"/>
        <end position="941"/>
    </location>
</feature>
<dbReference type="Proteomes" id="UP001303046">
    <property type="component" value="Unassembled WGS sequence"/>
</dbReference>
<gene>
    <name evidence="11" type="primary">Necator_chrX.g26562</name>
    <name evidence="12" type="synonym">Necator_2022.05.29.01.07.g53</name>
    <name evidence="11" type="ORF">RB195_026395</name>
    <name evidence="12" type="ORF">RB195_026501</name>
</gene>
<evidence type="ECO:0000256" key="7">
    <source>
        <dbReference type="SAM" id="MobiDB-lite"/>
    </source>
</evidence>
<evidence type="ECO:0000256" key="4">
    <source>
        <dbReference type="ARBA" id="ARBA00023163"/>
    </source>
</evidence>
<evidence type="ECO:0000313" key="12">
    <source>
        <dbReference type="EMBL" id="KAK6767268.1"/>
    </source>
</evidence>
<evidence type="ECO:0000259" key="8">
    <source>
        <dbReference type="PROSITE" id="PS50090"/>
    </source>
</evidence>
<evidence type="ECO:0000313" key="13">
    <source>
        <dbReference type="Proteomes" id="UP001303046"/>
    </source>
</evidence>
<protein>
    <recommendedName>
        <fullName evidence="14">SWIRM domain protein</fullName>
    </recommendedName>
</protein>
<dbReference type="PROSITE" id="PS50934">
    <property type="entry name" value="SWIRM"/>
    <property type="match status" value="1"/>
</dbReference>
<dbReference type="Pfam" id="PF00249">
    <property type="entry name" value="Myb_DNA-binding"/>
    <property type="match status" value="1"/>
</dbReference>
<feature type="compositionally biased region" description="Polar residues" evidence="7">
    <location>
        <begin position="424"/>
        <end position="439"/>
    </location>
</feature>
<feature type="domain" description="Myb-like" evidence="8">
    <location>
        <begin position="771"/>
        <end position="813"/>
    </location>
</feature>
<sequence length="1292" mass="144117">MVSPFRIGKTVNARRLSVNDSFRDVENNIRRAVAKLNDLWDQIHMSESARVARVGVAFGHIVKLLNDMVESEEGMVVSVAADIENGLKRIEKIRSQLGMEPWENKNAPPGSVELLKSVDNELIKLKPLYEARRCEQAELIEQVYQLSLRIGIEDDNATRRDDNDLLPAEKIRALEARRLRFEDILQKRVRQAEKWQKSMQKFAKVLGNNIDSHDENLQVILNVDVTKEEVCLSENMMNSIEGYYSQLNDMYREYIQEKEFRWTELHSRLSELWELCHVADIERLVPASYDPDSHTEKDFDNMSTEISRLECLYEARKEVCDILTKWKLKWAEKMAIEDKKKSAEYFQNRGRENNVFLDAKIERTLNEFTLPKLLKSLIAAYDDYRENHPDDEIRVEGFTPPDYVKWVIDEYNASKDVERKTRQMQRNLTSTSALRTPQSGRGKLPPRPVSSSKLEPLRKRLRYDSHSTLSPCFNSTTASIPSMITPTKRIKGGPKHSSPKHSASKTSESRISSTILTKMRKGGTKRKRDDDDGDVSMHGDDDDSRSGVAVKVEPPKGREKDPEFSAPKGQKLTDLDDESHHGGGKESEGNVIEQTHYIVVPSYASWFDYNAVHQIEKRAVPEFFNGRNKSKTPEVYLSYRNFMVDTYRLNPFEYLSATACRRNLAGDVCSIVRVHSFLEQWGLINYQVDSDARPAPIAPPATSHFMVLADTPTGVQPICPVVSNFTQEKKEGEEVEKTPIDKLQNVGLKTDQYQKQLAAMKTKGAAPGRDWTDQETLLLLEGLEMFKDDWNKVSDHVGSRTQDECILRFLQLPIQDPYLGSDDANGPGCGDSILGPLAFQPVPFSQSGNPVMSTVAFLASVVDPKVAQAATKAAIEEFAKIKDEVPALVLEAHARNVQAHEEKTGVLDGTVGLAKSGIATDDKKEKEEGEKMETDETSKKADDAAVEHSAKVAVSESVQAAAAAALAAAAVKAKHLATIEERRIKSLVAQLVETQMKKLEMKLRHFDELEQIMDKEREALEYQRQQLILERQAFHMDQLRYLEQRAKHEAHSKMVAAGQLPASLPPGFEVSGPPQPTPQVQVAIPPTQEASVEKSTEAPAEATAVAARASTPSQPLAVQQQQPAAPAAAQPPPQSYPPAPPAAQQPGYPPPQAYPPQAYTQQTQPQGAYQGYPPQQGHPGYPPQQGGAPGYYGQPRPGAYPPQPQPGGYPPQQRPPYQSQPPAGYSAQPQRPGAYPGYPPQGHPAYPPQQYGQPPAGYPPQPQAAQPPQLDMADAATPPMHQGQPGEVKPQE</sequence>
<feature type="compositionally biased region" description="Basic and acidic residues" evidence="7">
    <location>
        <begin position="527"/>
        <end position="539"/>
    </location>
</feature>
<dbReference type="SUPFAM" id="SSF46689">
    <property type="entry name" value="Homeodomain-like"/>
    <property type="match status" value="2"/>
</dbReference>
<organism evidence="11 13">
    <name type="scientific">Necator americanus</name>
    <name type="common">Human hookworm</name>
    <dbReference type="NCBI Taxonomy" id="51031"/>
    <lineage>
        <taxon>Eukaryota</taxon>
        <taxon>Metazoa</taxon>
        <taxon>Ecdysozoa</taxon>
        <taxon>Nematoda</taxon>
        <taxon>Chromadorea</taxon>
        <taxon>Rhabditida</taxon>
        <taxon>Rhabditina</taxon>
        <taxon>Rhabditomorpha</taxon>
        <taxon>Strongyloidea</taxon>
        <taxon>Ancylostomatidae</taxon>
        <taxon>Bunostominae</taxon>
        <taxon>Necator</taxon>
    </lineage>
</organism>
<dbReference type="CDD" id="cd00167">
    <property type="entry name" value="SANT"/>
    <property type="match status" value="1"/>
</dbReference>
<dbReference type="Pfam" id="PF03999">
    <property type="entry name" value="MAP65_ASE1"/>
    <property type="match status" value="1"/>
</dbReference>
<evidence type="ECO:0000259" key="10">
    <source>
        <dbReference type="PROSITE" id="PS51293"/>
    </source>
</evidence>
<feature type="compositionally biased region" description="Polar residues" evidence="7">
    <location>
        <begin position="466"/>
        <end position="485"/>
    </location>
</feature>
<keyword evidence="5" id="KW-0539">Nucleus</keyword>
<dbReference type="PROSITE" id="PS50090">
    <property type="entry name" value="MYB_LIKE"/>
    <property type="match status" value="1"/>
</dbReference>
<dbReference type="Pfam" id="PF16498">
    <property type="entry name" value="SWIRM-assoc_3"/>
    <property type="match status" value="1"/>
</dbReference>
<dbReference type="EMBL" id="JAVFWL010000007">
    <property type="protein sequence ID" value="KAK6767268.1"/>
    <property type="molecule type" value="Genomic_DNA"/>
</dbReference>
<dbReference type="InterPro" id="IPR007526">
    <property type="entry name" value="SWIRM"/>
</dbReference>
<feature type="compositionally biased region" description="Basic and acidic residues" evidence="7">
    <location>
        <begin position="571"/>
        <end position="588"/>
    </location>
</feature>
<dbReference type="PROSITE" id="PS51293">
    <property type="entry name" value="SANT"/>
    <property type="match status" value="1"/>
</dbReference>
<feature type="compositionally biased region" description="Pro residues" evidence="7">
    <location>
        <begin position="1237"/>
        <end position="1247"/>
    </location>
</feature>
<dbReference type="Pfam" id="PF16495">
    <property type="entry name" value="SWIRM-assoc_1"/>
    <property type="match status" value="1"/>
</dbReference>
<dbReference type="PANTHER" id="PTHR15381">
    <property type="entry name" value="CHONDROITIN SULFATE PROTEOGLYCAN 5 -RELATED"/>
    <property type="match status" value="1"/>
</dbReference>
<feature type="compositionally biased region" description="Basic and acidic residues" evidence="7">
    <location>
        <begin position="455"/>
        <end position="465"/>
    </location>
</feature>
<feature type="compositionally biased region" description="Low complexity" evidence="7">
    <location>
        <begin position="1215"/>
        <end position="1236"/>
    </location>
</feature>
<dbReference type="Gene3D" id="1.20.58.1520">
    <property type="match status" value="1"/>
</dbReference>
<evidence type="ECO:0000256" key="2">
    <source>
        <dbReference type="ARBA" id="ARBA00022853"/>
    </source>
</evidence>
<comment type="similarity">
    <text evidence="6">Belongs to the SMARCC family.</text>
</comment>
<dbReference type="Gene3D" id="1.10.10.60">
    <property type="entry name" value="Homeodomain-like"/>
    <property type="match status" value="1"/>
</dbReference>
<proteinExistence type="inferred from homology"/>
<feature type="region of interest" description="Disordered" evidence="7">
    <location>
        <begin position="1086"/>
        <end position="1292"/>
    </location>
</feature>
<dbReference type="InterPro" id="IPR001005">
    <property type="entry name" value="SANT/Myb"/>
</dbReference>
<name>A0ABR1EWS8_NECAM</name>
<dbReference type="EMBL" id="JAVFWL010000006">
    <property type="protein sequence ID" value="KAK6767094.1"/>
    <property type="molecule type" value="Genomic_DNA"/>
</dbReference>
<dbReference type="InterPro" id="IPR032451">
    <property type="entry name" value="SMARCC_C"/>
</dbReference>
<feature type="compositionally biased region" description="Low complexity" evidence="7">
    <location>
        <begin position="1097"/>
        <end position="1128"/>
    </location>
</feature>